<dbReference type="EMBL" id="MK500319">
    <property type="protein sequence ID" value="QBK85351.1"/>
    <property type="molecule type" value="Genomic_DNA"/>
</dbReference>
<accession>A0A481YQ72</accession>
<protein>
    <submittedName>
        <fullName evidence="1">Uncharacterized protein</fullName>
    </submittedName>
</protein>
<evidence type="ECO:0000313" key="1">
    <source>
        <dbReference type="EMBL" id="QBK85351.1"/>
    </source>
</evidence>
<name>A0A481YQ72_9VIRU</name>
<organism evidence="1">
    <name type="scientific">Iridovirus LCIVAC01</name>
    <dbReference type="NCBI Taxonomy" id="2506607"/>
    <lineage>
        <taxon>Viruses</taxon>
        <taxon>Varidnaviria</taxon>
        <taxon>Bamfordvirae</taxon>
        <taxon>Nucleocytoviricota</taxon>
        <taxon>Megaviricetes</taxon>
        <taxon>Pimascovirales</taxon>
        <taxon>Pimascovirales incertae sedis</taxon>
        <taxon>Iridoviridae</taxon>
    </lineage>
</organism>
<sequence>MTFIDNAQDCCETIKPCDLCKGKLIVCPGCTRGKIDDELFMGCGVKMRCPLCFGFDIALEDKEFMEEHYENLNSEIVLRYEDGIHKYIKEKNNECLQKIKELTDSVKGCSVLEKCLIMNELFTYVVENKWYILQPRLHKTQTTISKKLKAFYKDPKFLHQETLQSWHFQLFGSDIRCGCQLKFESPEN</sequence>
<reference evidence="1" key="1">
    <citation type="journal article" date="2019" name="MBio">
        <title>Virus Genomes from Deep Sea Sediments Expand the Ocean Megavirome and Support Independent Origins of Viral Gigantism.</title>
        <authorList>
            <person name="Backstrom D."/>
            <person name="Yutin N."/>
            <person name="Jorgensen S.L."/>
            <person name="Dharamshi J."/>
            <person name="Homa F."/>
            <person name="Zaremba-Niedwiedzka K."/>
            <person name="Spang A."/>
            <person name="Wolf Y.I."/>
            <person name="Koonin E.V."/>
            <person name="Ettema T.J."/>
        </authorList>
    </citation>
    <scope>NUCLEOTIDE SEQUENCE</scope>
</reference>
<proteinExistence type="predicted"/>
<gene>
    <name evidence="1" type="ORF">LCIVAC01_01600</name>
</gene>